<keyword evidence="10" id="KW-1133">Transmembrane helix</keyword>
<dbReference type="InterPro" id="IPR006808">
    <property type="entry name" value="ATP_synth_F0_gsu_mt"/>
</dbReference>
<evidence type="ECO:0000256" key="6">
    <source>
        <dbReference type="ARBA" id="ARBA00023065"/>
    </source>
</evidence>
<evidence type="ECO:0000313" key="11">
    <source>
        <dbReference type="Ensembl" id="ENSPMGP00000004128.1"/>
    </source>
</evidence>
<dbReference type="GO" id="GO:0031966">
    <property type="term" value="C:mitochondrial membrane"/>
    <property type="evidence" value="ECO:0007669"/>
    <property type="project" value="UniProtKB-SubCell"/>
</dbReference>
<keyword evidence="7" id="KW-0496">Mitochondrion</keyword>
<comment type="similarity">
    <text evidence="2">Belongs to the ATPase g subunit family.</text>
</comment>
<feature type="transmembrane region" description="Helical" evidence="10">
    <location>
        <begin position="98"/>
        <end position="120"/>
    </location>
</feature>
<name>A0A3B3ZHP5_9GOBI</name>
<dbReference type="STRING" id="409849.ENSPMGP00000004128"/>
<dbReference type="Proteomes" id="UP000261520">
    <property type="component" value="Unplaced"/>
</dbReference>
<evidence type="ECO:0000256" key="1">
    <source>
        <dbReference type="ARBA" id="ARBA00004325"/>
    </source>
</evidence>
<sequence length="121" mass="13585">MAQALQKLVTKVPTLLRAAVTYSKPRPTTFWHYAHVELVPPSPTEISKAIKGATNITVRDGFRNGLVATEVMRWFYIGECIGKGGLLVTVDKHLYSHLLLFLNVLNGLICLVCVCLYFFYI</sequence>
<dbReference type="AlphaFoldDB" id="A0A3B3ZHP5"/>
<keyword evidence="5" id="KW-0375">Hydrogen ion transport</keyword>
<evidence type="ECO:0000256" key="10">
    <source>
        <dbReference type="SAM" id="Phobius"/>
    </source>
</evidence>
<organism evidence="11 12">
    <name type="scientific">Periophthalmus magnuspinnatus</name>
    <dbReference type="NCBI Taxonomy" id="409849"/>
    <lineage>
        <taxon>Eukaryota</taxon>
        <taxon>Metazoa</taxon>
        <taxon>Chordata</taxon>
        <taxon>Craniata</taxon>
        <taxon>Vertebrata</taxon>
        <taxon>Euteleostomi</taxon>
        <taxon>Actinopterygii</taxon>
        <taxon>Neopterygii</taxon>
        <taxon>Teleostei</taxon>
        <taxon>Neoteleostei</taxon>
        <taxon>Acanthomorphata</taxon>
        <taxon>Gobiaria</taxon>
        <taxon>Gobiiformes</taxon>
        <taxon>Gobioidei</taxon>
        <taxon>Gobiidae</taxon>
        <taxon>Oxudercinae</taxon>
        <taxon>Periophthalmus</taxon>
    </lineage>
</organism>
<dbReference type="GO" id="GO:0015986">
    <property type="term" value="P:proton motive force-driven ATP synthesis"/>
    <property type="evidence" value="ECO:0007669"/>
    <property type="project" value="InterPro"/>
</dbReference>
<evidence type="ECO:0000256" key="7">
    <source>
        <dbReference type="ARBA" id="ARBA00023128"/>
    </source>
</evidence>
<dbReference type="GO" id="GO:0045259">
    <property type="term" value="C:proton-transporting ATP synthase complex"/>
    <property type="evidence" value="ECO:0007669"/>
    <property type="project" value="UniProtKB-KW"/>
</dbReference>
<evidence type="ECO:0000256" key="9">
    <source>
        <dbReference type="ARBA" id="ARBA00023310"/>
    </source>
</evidence>
<proteinExistence type="inferred from homology"/>
<reference evidence="11" key="2">
    <citation type="submission" date="2025-09" db="UniProtKB">
        <authorList>
            <consortium name="Ensembl"/>
        </authorList>
    </citation>
    <scope>IDENTIFICATION</scope>
</reference>
<keyword evidence="3" id="KW-0813">Transport</keyword>
<comment type="subcellular location">
    <subcellularLocation>
        <location evidence="1">Mitochondrion membrane</location>
    </subcellularLocation>
</comment>
<keyword evidence="4" id="KW-0138">CF(0)</keyword>
<evidence type="ECO:0008006" key="13">
    <source>
        <dbReference type="Google" id="ProtNLM"/>
    </source>
</evidence>
<dbReference type="Pfam" id="PF04718">
    <property type="entry name" value="ATP-synt_G"/>
    <property type="match status" value="1"/>
</dbReference>
<keyword evidence="6" id="KW-0406">Ion transport</keyword>
<protein>
    <recommendedName>
        <fullName evidence="13">ATP synthase subunit</fullName>
    </recommendedName>
</protein>
<evidence type="ECO:0000256" key="5">
    <source>
        <dbReference type="ARBA" id="ARBA00022781"/>
    </source>
</evidence>
<keyword evidence="10" id="KW-0812">Transmembrane</keyword>
<dbReference type="GO" id="GO:0015078">
    <property type="term" value="F:proton transmembrane transporter activity"/>
    <property type="evidence" value="ECO:0007669"/>
    <property type="project" value="InterPro"/>
</dbReference>
<reference evidence="11" key="1">
    <citation type="submission" date="2025-08" db="UniProtKB">
        <authorList>
            <consortium name="Ensembl"/>
        </authorList>
    </citation>
    <scope>IDENTIFICATION</scope>
</reference>
<evidence type="ECO:0000256" key="3">
    <source>
        <dbReference type="ARBA" id="ARBA00022448"/>
    </source>
</evidence>
<evidence type="ECO:0000256" key="2">
    <source>
        <dbReference type="ARBA" id="ARBA00005699"/>
    </source>
</evidence>
<dbReference type="Ensembl" id="ENSPMGT00000004384.1">
    <property type="protein sequence ID" value="ENSPMGP00000004128.1"/>
    <property type="gene ID" value="ENSPMGG00000003531.1"/>
</dbReference>
<keyword evidence="12" id="KW-1185">Reference proteome</keyword>
<evidence type="ECO:0000256" key="4">
    <source>
        <dbReference type="ARBA" id="ARBA00022547"/>
    </source>
</evidence>
<evidence type="ECO:0000256" key="8">
    <source>
        <dbReference type="ARBA" id="ARBA00023136"/>
    </source>
</evidence>
<accession>A0A3B3ZHP5</accession>
<evidence type="ECO:0000313" key="12">
    <source>
        <dbReference type="Proteomes" id="UP000261520"/>
    </source>
</evidence>
<keyword evidence="9" id="KW-0066">ATP synthesis</keyword>
<keyword evidence="8 10" id="KW-0472">Membrane</keyword>